<keyword evidence="7" id="KW-1185">Reference proteome</keyword>
<evidence type="ECO:0000256" key="2">
    <source>
        <dbReference type="ARBA" id="ARBA00023125"/>
    </source>
</evidence>
<evidence type="ECO:0000259" key="4">
    <source>
        <dbReference type="PROSITE" id="PS50042"/>
    </source>
</evidence>
<dbReference type="EMBL" id="CP001013">
    <property type="protein sequence ID" value="ACB33523.1"/>
    <property type="molecule type" value="Genomic_DNA"/>
</dbReference>
<dbReference type="GO" id="GO:0005829">
    <property type="term" value="C:cytosol"/>
    <property type="evidence" value="ECO:0007669"/>
    <property type="project" value="TreeGrafter"/>
</dbReference>
<dbReference type="AlphaFoldDB" id="B1Y5D5"/>
<dbReference type="KEGG" id="lch:Lcho_1254"/>
<evidence type="ECO:0000313" key="6">
    <source>
        <dbReference type="EMBL" id="ACB33523.1"/>
    </source>
</evidence>
<dbReference type="OrthoDB" id="7643467at2"/>
<dbReference type="InterPro" id="IPR050397">
    <property type="entry name" value="Env_Response_Regulators"/>
</dbReference>
<evidence type="ECO:0000313" key="7">
    <source>
        <dbReference type="Proteomes" id="UP000001693"/>
    </source>
</evidence>
<proteinExistence type="predicted"/>
<gene>
    <name evidence="6" type="ordered locus">Lcho_1254</name>
</gene>
<dbReference type="PROSITE" id="PS50042">
    <property type="entry name" value="CNMP_BINDING_3"/>
    <property type="match status" value="1"/>
</dbReference>
<accession>B1Y5D5</accession>
<name>B1Y5D5_LEPCP</name>
<feature type="domain" description="Cyclic nucleotide-binding" evidence="4">
    <location>
        <begin position="32"/>
        <end position="133"/>
    </location>
</feature>
<dbReference type="InterPro" id="IPR036390">
    <property type="entry name" value="WH_DNA-bd_sf"/>
</dbReference>
<evidence type="ECO:0000256" key="1">
    <source>
        <dbReference type="ARBA" id="ARBA00023015"/>
    </source>
</evidence>
<dbReference type="InterPro" id="IPR018490">
    <property type="entry name" value="cNMP-bd_dom_sf"/>
</dbReference>
<dbReference type="InterPro" id="IPR000595">
    <property type="entry name" value="cNMP-bd_dom"/>
</dbReference>
<evidence type="ECO:0000259" key="5">
    <source>
        <dbReference type="PROSITE" id="PS51063"/>
    </source>
</evidence>
<dbReference type="PROSITE" id="PS51063">
    <property type="entry name" value="HTH_CRP_2"/>
    <property type="match status" value="1"/>
</dbReference>
<dbReference type="InterPro" id="IPR014710">
    <property type="entry name" value="RmlC-like_jellyroll"/>
</dbReference>
<dbReference type="PANTHER" id="PTHR24567:SF26">
    <property type="entry name" value="REGULATORY PROTEIN YEIL"/>
    <property type="match status" value="1"/>
</dbReference>
<keyword evidence="3" id="KW-0804">Transcription</keyword>
<dbReference type="Pfam" id="PF00027">
    <property type="entry name" value="cNMP_binding"/>
    <property type="match status" value="1"/>
</dbReference>
<dbReference type="GO" id="GO:0003677">
    <property type="term" value="F:DNA binding"/>
    <property type="evidence" value="ECO:0007669"/>
    <property type="project" value="UniProtKB-KW"/>
</dbReference>
<organism evidence="6 7">
    <name type="scientific">Leptothrix cholodnii (strain ATCC 51168 / LMG 8142 / SP-6)</name>
    <name type="common">Leptothrix discophora (strain SP-6)</name>
    <dbReference type="NCBI Taxonomy" id="395495"/>
    <lineage>
        <taxon>Bacteria</taxon>
        <taxon>Pseudomonadati</taxon>
        <taxon>Pseudomonadota</taxon>
        <taxon>Betaproteobacteria</taxon>
        <taxon>Burkholderiales</taxon>
        <taxon>Sphaerotilaceae</taxon>
        <taxon>Leptothrix</taxon>
    </lineage>
</organism>
<dbReference type="SMART" id="SM00100">
    <property type="entry name" value="cNMP"/>
    <property type="match status" value="1"/>
</dbReference>
<dbReference type="InterPro" id="IPR036388">
    <property type="entry name" value="WH-like_DNA-bd_sf"/>
</dbReference>
<dbReference type="Gene3D" id="2.60.120.10">
    <property type="entry name" value="Jelly Rolls"/>
    <property type="match status" value="1"/>
</dbReference>
<dbReference type="Pfam" id="PF13545">
    <property type="entry name" value="HTH_Crp_2"/>
    <property type="match status" value="1"/>
</dbReference>
<dbReference type="InterPro" id="IPR012318">
    <property type="entry name" value="HTH_CRP"/>
</dbReference>
<dbReference type="SUPFAM" id="SSF51206">
    <property type="entry name" value="cAMP-binding domain-like"/>
    <property type="match status" value="1"/>
</dbReference>
<keyword evidence="2" id="KW-0238">DNA-binding</keyword>
<dbReference type="Gene3D" id="1.10.10.10">
    <property type="entry name" value="Winged helix-like DNA-binding domain superfamily/Winged helix DNA-binding domain"/>
    <property type="match status" value="1"/>
</dbReference>
<protein>
    <submittedName>
        <fullName evidence="6">Transcriptional regulator, Crp/Fnr family</fullName>
    </submittedName>
</protein>
<dbReference type="HOGENOM" id="CLU_075053_0_4_4"/>
<dbReference type="PANTHER" id="PTHR24567">
    <property type="entry name" value="CRP FAMILY TRANSCRIPTIONAL REGULATORY PROTEIN"/>
    <property type="match status" value="1"/>
</dbReference>
<dbReference type="GO" id="GO:0003700">
    <property type="term" value="F:DNA-binding transcription factor activity"/>
    <property type="evidence" value="ECO:0007669"/>
    <property type="project" value="TreeGrafter"/>
</dbReference>
<dbReference type="Proteomes" id="UP000001693">
    <property type="component" value="Chromosome"/>
</dbReference>
<keyword evidence="1" id="KW-0805">Transcription regulation</keyword>
<reference evidence="6 7" key="1">
    <citation type="submission" date="2008-03" db="EMBL/GenBank/DDBJ databases">
        <title>Complete sequence of Leptothrix cholodnii SP-6.</title>
        <authorList>
            <consortium name="US DOE Joint Genome Institute"/>
            <person name="Copeland A."/>
            <person name="Lucas S."/>
            <person name="Lapidus A."/>
            <person name="Glavina del Rio T."/>
            <person name="Dalin E."/>
            <person name="Tice H."/>
            <person name="Bruce D."/>
            <person name="Goodwin L."/>
            <person name="Pitluck S."/>
            <person name="Chertkov O."/>
            <person name="Brettin T."/>
            <person name="Detter J.C."/>
            <person name="Han C."/>
            <person name="Kuske C.R."/>
            <person name="Schmutz J."/>
            <person name="Larimer F."/>
            <person name="Land M."/>
            <person name="Hauser L."/>
            <person name="Kyrpides N."/>
            <person name="Lykidis A."/>
            <person name="Emerson D."/>
            <person name="Richardson P."/>
        </authorList>
    </citation>
    <scope>NUCLEOTIDE SEQUENCE [LARGE SCALE GENOMIC DNA]</scope>
    <source>
        <strain evidence="7">ATCC 51168 / LMG 8142 / SP-6</strain>
    </source>
</reference>
<sequence length="247" mass="27350">MLRMTGIAIYRQDDRHPQAQACAACEVRSSALFGALDDAGLDRIHTHIASLTFDPDATVYDRGTAGLAVYTVRAGLVRFERTTERGDRRIVRLAGRGDLIGQEALLQRPYADEAVACTPVQLCRIPRTLIDELARGEGTLPRELMLRWQVALDAAETWVADLSTGPARRRLLRLLLRLSEHADPGGQIWMPRREEIGAMLDMTVETASRLISALRREGVLELARSRSRSARLDAAALQKALRAEDSA</sequence>
<dbReference type="STRING" id="395495.Lcho_1254"/>
<evidence type="ECO:0000256" key="3">
    <source>
        <dbReference type="ARBA" id="ARBA00023163"/>
    </source>
</evidence>
<feature type="domain" description="HTH crp-type" evidence="5">
    <location>
        <begin position="165"/>
        <end position="233"/>
    </location>
</feature>
<dbReference type="CDD" id="cd00038">
    <property type="entry name" value="CAP_ED"/>
    <property type="match status" value="1"/>
</dbReference>
<dbReference type="SUPFAM" id="SSF46785">
    <property type="entry name" value="Winged helix' DNA-binding domain"/>
    <property type="match status" value="1"/>
</dbReference>
<dbReference type="eggNOG" id="COG0664">
    <property type="taxonomic scope" value="Bacteria"/>
</dbReference>